<dbReference type="InterPro" id="IPR001247">
    <property type="entry name" value="ExoRNase_PH_dom1"/>
</dbReference>
<keyword evidence="6" id="KW-0271">Exosome</keyword>
<evidence type="ECO:0000259" key="11">
    <source>
        <dbReference type="Pfam" id="PF03725"/>
    </source>
</evidence>
<reference evidence="12 13" key="1">
    <citation type="journal article" date="2015" name="Nat. Commun.">
        <title>Genomic and transcriptomic evidence for scavenging of diverse organic compounds by widespread deep-sea archaea.</title>
        <authorList>
            <person name="Li M."/>
            <person name="Baker B.J."/>
            <person name="Anantharaman K."/>
            <person name="Jain S."/>
            <person name="Breier J.A."/>
            <person name="Dick G.J."/>
        </authorList>
    </citation>
    <scope>NUCLEOTIDE SEQUENCE [LARGE SCALE GENOMIC DNA]</scope>
    <source>
        <strain evidence="12">Cayman_51_deep</strain>
    </source>
</reference>
<name>A0A2V3HS01_9ARCH</name>
<dbReference type="GO" id="GO:0016075">
    <property type="term" value="P:rRNA catabolic process"/>
    <property type="evidence" value="ECO:0007669"/>
    <property type="project" value="TreeGrafter"/>
</dbReference>
<dbReference type="InterPro" id="IPR027408">
    <property type="entry name" value="PNPase/RNase_PH_dom_sf"/>
</dbReference>
<proteinExistence type="inferred from homology"/>
<dbReference type="Proteomes" id="UP000248161">
    <property type="component" value="Unassembled WGS sequence"/>
</dbReference>
<evidence type="ECO:0000256" key="4">
    <source>
        <dbReference type="ARBA" id="ARBA00022722"/>
    </source>
</evidence>
<comment type="caution">
    <text evidence="12">The sequence shown here is derived from an EMBL/GenBank/DDBJ whole genome shotgun (WGS) entry which is preliminary data.</text>
</comment>
<comment type="subunit">
    <text evidence="9">Component of the archaeal exosome complex. Forms a hexameric ring-like arrangement composed of 3 Rrp41-Rrp42 heterodimers. The hexameric ring associates with a trimer of Rrp4 and/or Csl4 subunits.</text>
</comment>
<sequence length="238" mass="25784">MGGYGDVQLIDENGLRMDGRKPADLRPISIEVGVVPVAAGSACVRWGTNHVIAAVYGPMEAHPRKISRQDRAVLDVRYNMAPFSTTDRIRPGFNRRSREISKVTSDALESVVLLELYPRSKIRVEIEILCAEAGTRCVGLTAASVALAHAGIPMTDMVVSVASGKINDVVVCDLNKEEDNYGEADLPMGILPNSGELVFLQMDGDLSPDEFQQAWDYNMEAGLAVHKIMVQALKGGDS</sequence>
<dbReference type="Pfam" id="PF03725">
    <property type="entry name" value="RNase_PH_C"/>
    <property type="match status" value="1"/>
</dbReference>
<evidence type="ECO:0000256" key="8">
    <source>
        <dbReference type="ARBA" id="ARBA00058924"/>
    </source>
</evidence>
<evidence type="ECO:0000256" key="3">
    <source>
        <dbReference type="ARBA" id="ARBA00022490"/>
    </source>
</evidence>
<dbReference type="PANTHER" id="PTHR11953:SF0">
    <property type="entry name" value="EXOSOME COMPLEX COMPONENT RRP41"/>
    <property type="match status" value="1"/>
</dbReference>
<dbReference type="CDD" id="cd11366">
    <property type="entry name" value="RNase_PH_archRRP41"/>
    <property type="match status" value="1"/>
</dbReference>
<dbReference type="InterPro" id="IPR036345">
    <property type="entry name" value="ExoRNase_PH_dom2_sf"/>
</dbReference>
<evidence type="ECO:0000256" key="7">
    <source>
        <dbReference type="ARBA" id="ARBA00022839"/>
    </source>
</evidence>
<dbReference type="Gene3D" id="3.30.230.70">
    <property type="entry name" value="GHMP Kinase, N-terminal domain"/>
    <property type="match status" value="1"/>
</dbReference>
<keyword evidence="4" id="KW-0540">Nuclease</keyword>
<dbReference type="GO" id="GO:0000956">
    <property type="term" value="P:nuclear-transcribed mRNA catabolic process"/>
    <property type="evidence" value="ECO:0007669"/>
    <property type="project" value="UniProtKB-ARBA"/>
</dbReference>
<keyword evidence="3" id="KW-0963">Cytoplasm</keyword>
<evidence type="ECO:0000256" key="2">
    <source>
        <dbReference type="ARBA" id="ARBA00006678"/>
    </source>
</evidence>
<dbReference type="EMBL" id="PSPG01000004">
    <property type="protein sequence ID" value="PXF21914.1"/>
    <property type="molecule type" value="Genomic_DNA"/>
</dbReference>
<protein>
    <submittedName>
        <fullName evidence="12">Exosome complex exonuclease Rrp41</fullName>
    </submittedName>
</protein>
<evidence type="ECO:0000256" key="6">
    <source>
        <dbReference type="ARBA" id="ARBA00022835"/>
    </source>
</evidence>
<dbReference type="AlphaFoldDB" id="A0A2V3HS01"/>
<evidence type="ECO:0000313" key="13">
    <source>
        <dbReference type="Proteomes" id="UP000248161"/>
    </source>
</evidence>
<dbReference type="InterPro" id="IPR050080">
    <property type="entry name" value="RNase_PH"/>
</dbReference>
<evidence type="ECO:0000256" key="9">
    <source>
        <dbReference type="ARBA" id="ARBA00062149"/>
    </source>
</evidence>
<keyword evidence="5" id="KW-0378">Hydrolase</keyword>
<organism evidence="12 13">
    <name type="scientific">Candidatus Thalassarchaeum betae</name>
    <dbReference type="NCBI Taxonomy" id="2599289"/>
    <lineage>
        <taxon>Archaea</taxon>
        <taxon>Methanobacteriati</taxon>
        <taxon>Thermoplasmatota</taxon>
        <taxon>Candidatus Poseidoniia</taxon>
        <taxon>Candidatus Poseidoniales</taxon>
        <taxon>Candidatus Thalassarchaeaceae</taxon>
        <taxon>Candidatus Thalassarchaeum</taxon>
    </lineage>
</organism>
<dbReference type="GO" id="GO:0000177">
    <property type="term" value="C:cytoplasmic exosome (RNase complex)"/>
    <property type="evidence" value="ECO:0007669"/>
    <property type="project" value="TreeGrafter"/>
</dbReference>
<dbReference type="SUPFAM" id="SSF54211">
    <property type="entry name" value="Ribosomal protein S5 domain 2-like"/>
    <property type="match status" value="1"/>
</dbReference>
<dbReference type="InterPro" id="IPR015847">
    <property type="entry name" value="ExoRNase_PH_dom2"/>
</dbReference>
<evidence type="ECO:0000256" key="1">
    <source>
        <dbReference type="ARBA" id="ARBA00004496"/>
    </source>
</evidence>
<dbReference type="InterPro" id="IPR020568">
    <property type="entry name" value="Ribosomal_Su5_D2-typ_SF"/>
</dbReference>
<feature type="domain" description="Exoribonuclease phosphorolytic" evidence="11">
    <location>
        <begin position="156"/>
        <end position="215"/>
    </location>
</feature>
<dbReference type="FunFam" id="3.30.230.70:FF:000004">
    <property type="entry name" value="Exosome complex component Rrp41"/>
    <property type="match status" value="1"/>
</dbReference>
<feature type="domain" description="Exoribonuclease phosphorolytic" evidence="10">
    <location>
        <begin position="25"/>
        <end position="153"/>
    </location>
</feature>
<dbReference type="GO" id="GO:0010467">
    <property type="term" value="P:gene expression"/>
    <property type="evidence" value="ECO:0007669"/>
    <property type="project" value="UniProtKB-ARBA"/>
</dbReference>
<comment type="similarity">
    <text evidence="2">Belongs to the RNase PH family.</text>
</comment>
<gene>
    <name evidence="12" type="ORF">CXX69_02065</name>
</gene>
<evidence type="ECO:0000256" key="5">
    <source>
        <dbReference type="ARBA" id="ARBA00022801"/>
    </source>
</evidence>
<dbReference type="Pfam" id="PF01138">
    <property type="entry name" value="RNase_PH"/>
    <property type="match status" value="1"/>
</dbReference>
<evidence type="ECO:0000259" key="10">
    <source>
        <dbReference type="Pfam" id="PF01138"/>
    </source>
</evidence>
<dbReference type="PANTHER" id="PTHR11953">
    <property type="entry name" value="EXOSOME COMPLEX COMPONENT"/>
    <property type="match status" value="1"/>
</dbReference>
<dbReference type="SUPFAM" id="SSF55666">
    <property type="entry name" value="Ribonuclease PH domain 2-like"/>
    <property type="match status" value="1"/>
</dbReference>
<dbReference type="GO" id="GO:0016896">
    <property type="term" value="F:RNA exonuclease activity, producing 5'-phosphomonoesters"/>
    <property type="evidence" value="ECO:0007669"/>
    <property type="project" value="InterPro"/>
</dbReference>
<dbReference type="InterPro" id="IPR011807">
    <property type="entry name" value="Rrp41"/>
</dbReference>
<accession>A0A2V3HS01</accession>
<comment type="function">
    <text evidence="8">Catalytic component of the exosome, which is a complex involved in RNA degradation. Has 3'-&gt;5' exoribonuclease activity. Can also synthesize heteromeric RNA-tails.</text>
</comment>
<dbReference type="GO" id="GO:0003723">
    <property type="term" value="F:RNA binding"/>
    <property type="evidence" value="ECO:0007669"/>
    <property type="project" value="TreeGrafter"/>
</dbReference>
<evidence type="ECO:0000313" key="12">
    <source>
        <dbReference type="EMBL" id="PXF21914.1"/>
    </source>
</evidence>
<keyword evidence="7 12" id="KW-0269">Exonuclease</keyword>
<comment type="subcellular location">
    <subcellularLocation>
        <location evidence="1">Cytoplasm</location>
    </subcellularLocation>
</comment>